<sequence length="67" mass="7229">MLRHSRASENPNTNAPLTPPTAEFVIPAQAGIQASDFQKRLESVAQSNSPCAAGLRQLMAIRSVLIR</sequence>
<gene>
    <name evidence="2" type="ORF">NEIELOOT_01957</name>
</gene>
<name>D4DSB3_NEIEG</name>
<feature type="compositionally biased region" description="Low complexity" evidence="1">
    <location>
        <begin position="10"/>
        <end position="20"/>
    </location>
</feature>
<feature type="region of interest" description="Disordered" evidence="1">
    <location>
        <begin position="1"/>
        <end position="20"/>
    </location>
</feature>
<dbReference type="Proteomes" id="UP000005536">
    <property type="component" value="Unassembled WGS sequence"/>
</dbReference>
<reference evidence="2 3" key="1">
    <citation type="submission" date="2010-02" db="EMBL/GenBank/DDBJ databases">
        <authorList>
            <person name="Weinstock G."/>
            <person name="Sodergren E."/>
            <person name="Clifton S."/>
            <person name="Fulton L."/>
            <person name="Fulton B."/>
            <person name="Courtney L."/>
            <person name="Fronick C."/>
            <person name="Harrison M."/>
            <person name="Strong C."/>
            <person name="Farmer C."/>
            <person name="Delahaunty K."/>
            <person name="Markovic C."/>
            <person name="Hall O."/>
            <person name="Minx P."/>
            <person name="Tomlinson C."/>
            <person name="Mitreva M."/>
            <person name="Nelson J."/>
            <person name="Hou S."/>
            <person name="Wollam A."/>
            <person name="Pepin K.H."/>
            <person name="Johnson M."/>
            <person name="Bhonagiri V."/>
            <person name="Zhang X."/>
            <person name="Suruliraj S."/>
            <person name="Warren W."/>
            <person name="Chinwalla A."/>
            <person name="Mardis E.R."/>
            <person name="Wilson R.K."/>
        </authorList>
    </citation>
    <scope>NUCLEOTIDE SEQUENCE [LARGE SCALE GENOMIC DNA]</scope>
    <source>
        <strain evidence="2 3">ATCC 29315</strain>
    </source>
</reference>
<evidence type="ECO:0000313" key="2">
    <source>
        <dbReference type="EMBL" id="EFE49279.1"/>
    </source>
</evidence>
<organism evidence="2 3">
    <name type="scientific">Neisseria elongata subsp. glycolytica ATCC 29315</name>
    <dbReference type="NCBI Taxonomy" id="546263"/>
    <lineage>
        <taxon>Bacteria</taxon>
        <taxon>Pseudomonadati</taxon>
        <taxon>Pseudomonadota</taxon>
        <taxon>Betaproteobacteria</taxon>
        <taxon>Neisseriales</taxon>
        <taxon>Neisseriaceae</taxon>
        <taxon>Neisseria</taxon>
    </lineage>
</organism>
<evidence type="ECO:0000313" key="3">
    <source>
        <dbReference type="Proteomes" id="UP000005536"/>
    </source>
</evidence>
<comment type="caution">
    <text evidence="2">The sequence shown here is derived from an EMBL/GenBank/DDBJ whole genome shotgun (WGS) entry which is preliminary data.</text>
</comment>
<evidence type="ECO:0000256" key="1">
    <source>
        <dbReference type="SAM" id="MobiDB-lite"/>
    </source>
</evidence>
<dbReference type="EMBL" id="ADBF01000198">
    <property type="protein sequence ID" value="EFE49279.1"/>
    <property type="molecule type" value="Genomic_DNA"/>
</dbReference>
<dbReference type="AlphaFoldDB" id="D4DSB3"/>
<proteinExistence type="predicted"/>
<accession>D4DSB3</accession>
<protein>
    <submittedName>
        <fullName evidence="2">Uncharacterized protein</fullName>
    </submittedName>
</protein>